<dbReference type="EMBL" id="FQYR01000003">
    <property type="protein sequence ID" value="SHJ18283.1"/>
    <property type="molecule type" value="Genomic_DNA"/>
</dbReference>
<dbReference type="Proteomes" id="UP000184510">
    <property type="component" value="Unassembled WGS sequence"/>
</dbReference>
<dbReference type="AlphaFoldDB" id="A0A1M6H883"/>
<accession>A0A1M6H883</accession>
<gene>
    <name evidence="1" type="ORF">SAMN02745181_1391</name>
</gene>
<proteinExistence type="predicted"/>
<dbReference type="RefSeq" id="WP_143158757.1">
    <property type="nucleotide sequence ID" value="NZ_FQYR01000003.1"/>
</dbReference>
<name>A0A1M6H883_9BACT</name>
<evidence type="ECO:0000313" key="1">
    <source>
        <dbReference type="EMBL" id="SHJ18283.1"/>
    </source>
</evidence>
<keyword evidence="2" id="KW-1185">Reference proteome</keyword>
<reference evidence="1 2" key="1">
    <citation type="submission" date="2016-11" db="EMBL/GenBank/DDBJ databases">
        <authorList>
            <person name="Jaros S."/>
            <person name="Januszkiewicz K."/>
            <person name="Wedrychowicz H."/>
        </authorList>
    </citation>
    <scope>NUCLEOTIDE SEQUENCE [LARGE SCALE GENOMIC DNA]</scope>
    <source>
        <strain evidence="1 2">DSM 18772</strain>
    </source>
</reference>
<organism evidence="1 2">
    <name type="scientific">Rubritalea squalenifaciens DSM 18772</name>
    <dbReference type="NCBI Taxonomy" id="1123071"/>
    <lineage>
        <taxon>Bacteria</taxon>
        <taxon>Pseudomonadati</taxon>
        <taxon>Verrucomicrobiota</taxon>
        <taxon>Verrucomicrobiia</taxon>
        <taxon>Verrucomicrobiales</taxon>
        <taxon>Rubritaleaceae</taxon>
        <taxon>Rubritalea</taxon>
    </lineage>
</organism>
<protein>
    <recommendedName>
        <fullName evidence="3">Lipoprotein</fullName>
    </recommendedName>
</protein>
<dbReference type="PROSITE" id="PS51257">
    <property type="entry name" value="PROKAR_LIPOPROTEIN"/>
    <property type="match status" value="1"/>
</dbReference>
<evidence type="ECO:0000313" key="2">
    <source>
        <dbReference type="Proteomes" id="UP000184510"/>
    </source>
</evidence>
<dbReference type="InParanoid" id="A0A1M6H883"/>
<dbReference type="STRING" id="1123071.SAMN02745181_1391"/>
<sequence>MRLLIIAFALTTLACTRTETEKIVSTKKELPKAPYPSLEQTFIPDSTPLEDTKRANFLNLLSTLPFYDDGSKRKVSLVMTESGHALRRTGEMKEWQVAADTAQPAVRVLNLSASHSEPMRIRIIIAPGPTSPYQWTYGLERTTGGWNVLSKEYKKL</sequence>
<evidence type="ECO:0008006" key="3">
    <source>
        <dbReference type="Google" id="ProtNLM"/>
    </source>
</evidence>